<dbReference type="Pfam" id="PF00534">
    <property type="entry name" value="Glycos_transf_1"/>
    <property type="match status" value="1"/>
</dbReference>
<dbReference type="SUPFAM" id="SSF53756">
    <property type="entry name" value="UDP-Glycosyltransferase/glycogen phosphorylase"/>
    <property type="match status" value="1"/>
</dbReference>
<dbReference type="RefSeq" id="WP_284920911.1">
    <property type="nucleotide sequence ID" value="NZ_CP126980.1"/>
</dbReference>
<keyword evidence="2 5" id="KW-0808">Transferase</keyword>
<dbReference type="InterPro" id="IPR001296">
    <property type="entry name" value="Glyco_trans_1"/>
</dbReference>
<accession>A0ABY8WPA1</accession>
<evidence type="ECO:0000313" key="6">
    <source>
        <dbReference type="Proteomes" id="UP001240150"/>
    </source>
</evidence>
<dbReference type="GO" id="GO:0016757">
    <property type="term" value="F:glycosyltransferase activity"/>
    <property type="evidence" value="ECO:0007669"/>
    <property type="project" value="UniProtKB-KW"/>
</dbReference>
<evidence type="ECO:0000259" key="3">
    <source>
        <dbReference type="Pfam" id="PF00534"/>
    </source>
</evidence>
<dbReference type="Gene3D" id="3.40.50.2000">
    <property type="entry name" value="Glycogen Phosphorylase B"/>
    <property type="match status" value="2"/>
</dbReference>
<dbReference type="Proteomes" id="UP001240150">
    <property type="component" value="Chromosome"/>
</dbReference>
<keyword evidence="1 5" id="KW-0328">Glycosyltransferase</keyword>
<name>A0ABY8WPA1_9ACTN</name>
<gene>
    <name evidence="5" type="ORF">ACTOB_003126</name>
</gene>
<dbReference type="InterPro" id="IPR028098">
    <property type="entry name" value="Glyco_trans_4-like_N"/>
</dbReference>
<feature type="domain" description="Glycosyltransferase subfamily 4-like N-terminal" evidence="4">
    <location>
        <begin position="22"/>
        <end position="197"/>
    </location>
</feature>
<feature type="domain" description="Glycosyl transferase family 1" evidence="3">
    <location>
        <begin position="205"/>
        <end position="366"/>
    </location>
</feature>
<dbReference type="Pfam" id="PF13439">
    <property type="entry name" value="Glyco_transf_4"/>
    <property type="match status" value="1"/>
</dbReference>
<dbReference type="PANTHER" id="PTHR45947">
    <property type="entry name" value="SULFOQUINOVOSYL TRANSFERASE SQD2"/>
    <property type="match status" value="1"/>
</dbReference>
<reference evidence="5 6" key="1">
    <citation type="submission" date="2023-06" db="EMBL/GenBank/DDBJ databases">
        <authorList>
            <person name="Yushchuk O."/>
            <person name="Binda E."/>
            <person name="Ruckert-Reed C."/>
            <person name="Fedorenko V."/>
            <person name="Kalinowski J."/>
            <person name="Marinelli F."/>
        </authorList>
    </citation>
    <scope>NUCLEOTIDE SEQUENCE [LARGE SCALE GENOMIC DNA]</scope>
    <source>
        <strain evidence="5 6">NRRL 3884</strain>
    </source>
</reference>
<dbReference type="EC" id="2.4.-.-" evidence="5"/>
<organism evidence="5 6">
    <name type="scientific">Actinoplanes oblitus</name>
    <dbReference type="NCBI Taxonomy" id="3040509"/>
    <lineage>
        <taxon>Bacteria</taxon>
        <taxon>Bacillati</taxon>
        <taxon>Actinomycetota</taxon>
        <taxon>Actinomycetes</taxon>
        <taxon>Micromonosporales</taxon>
        <taxon>Micromonosporaceae</taxon>
        <taxon>Actinoplanes</taxon>
    </lineage>
</organism>
<evidence type="ECO:0000256" key="1">
    <source>
        <dbReference type="ARBA" id="ARBA00022676"/>
    </source>
</evidence>
<dbReference type="InterPro" id="IPR050194">
    <property type="entry name" value="Glycosyltransferase_grp1"/>
</dbReference>
<evidence type="ECO:0000256" key="2">
    <source>
        <dbReference type="ARBA" id="ARBA00022679"/>
    </source>
</evidence>
<evidence type="ECO:0000259" key="4">
    <source>
        <dbReference type="Pfam" id="PF13439"/>
    </source>
</evidence>
<protein>
    <submittedName>
        <fullName evidence="5">Glycosyltransferase</fullName>
        <ecNumber evidence="5">2.4.-.-</ecNumber>
    </submittedName>
</protein>
<proteinExistence type="predicted"/>
<dbReference type="EMBL" id="CP126980">
    <property type="protein sequence ID" value="WIM99473.1"/>
    <property type="molecule type" value="Genomic_DNA"/>
</dbReference>
<dbReference type="PANTHER" id="PTHR45947:SF3">
    <property type="entry name" value="SULFOQUINOVOSYL TRANSFERASE SQD2"/>
    <property type="match status" value="1"/>
</dbReference>
<keyword evidence="6" id="KW-1185">Reference proteome</keyword>
<evidence type="ECO:0000313" key="5">
    <source>
        <dbReference type="EMBL" id="WIM99473.1"/>
    </source>
</evidence>
<sequence length="399" mass="42982">MRIAMISEHASPLAALGGVDAGGQNTHVAELAAALAAEGHELRVYTRRDSPDLPTVVPMGERIDVVHVPAGPASVLPKDELLPHMGAFAEWMAADWQDFAPTVAHAHFWMSGLAAVTAARRYPVPVVQTYHALGSVKKRHQGTADTSPRHRVGYERQLGRVVDQVIVQCQDELRELVLLGVPRARTTLVPSGVNVERFRKDGPAAARSERQRILSVGRLVPRKGFEELITALPEVPGAELVIAGGPDPARLALDDYAQRLLHLAKQCRVDDRVRLLGAVPSHEMPDWYRSADVVAATPWYEPFGLTPLEAMACGVPVVATAVGGLTDTVVDGVTGDLVPPHDPRGLGQALRRLLTDRNRRLSYAAAAVDRAVHAYAWPQIATRMSAVYASVASIPAVVA</sequence>